<dbReference type="Pfam" id="PF02237">
    <property type="entry name" value="BPL_C"/>
    <property type="match status" value="1"/>
</dbReference>
<evidence type="ECO:0000259" key="5">
    <source>
        <dbReference type="PROSITE" id="PS51733"/>
    </source>
</evidence>
<dbReference type="PANTHER" id="PTHR12835">
    <property type="entry name" value="BIOTIN PROTEIN LIGASE"/>
    <property type="match status" value="1"/>
</dbReference>
<evidence type="ECO:0000256" key="2">
    <source>
        <dbReference type="ARBA" id="ARBA00023267"/>
    </source>
</evidence>
<dbReference type="InterPro" id="IPR004408">
    <property type="entry name" value="Biotin_CoA_COase_ligase"/>
</dbReference>
<dbReference type="GO" id="GO:0004077">
    <property type="term" value="F:biotin--[biotin carboxyl-carrier protein] ligase activity"/>
    <property type="evidence" value="ECO:0007669"/>
    <property type="project" value="UniProtKB-EC"/>
</dbReference>
<comment type="catalytic activity">
    <reaction evidence="4">
        <text>biotin + L-lysyl-[protein] + ATP = N(6)-biotinyl-L-lysyl-[protein] + AMP + diphosphate + H(+)</text>
        <dbReference type="Rhea" id="RHEA:11756"/>
        <dbReference type="Rhea" id="RHEA-COMP:9752"/>
        <dbReference type="Rhea" id="RHEA-COMP:10505"/>
        <dbReference type="ChEBI" id="CHEBI:15378"/>
        <dbReference type="ChEBI" id="CHEBI:29969"/>
        <dbReference type="ChEBI" id="CHEBI:30616"/>
        <dbReference type="ChEBI" id="CHEBI:33019"/>
        <dbReference type="ChEBI" id="CHEBI:57586"/>
        <dbReference type="ChEBI" id="CHEBI:83144"/>
        <dbReference type="ChEBI" id="CHEBI:456215"/>
        <dbReference type="EC" id="6.3.4.15"/>
    </reaction>
</comment>
<dbReference type="PROSITE" id="PS51733">
    <property type="entry name" value="BPL_LPL_CATALYTIC"/>
    <property type="match status" value="1"/>
</dbReference>
<name>A0A2U1V9B3_9PROT</name>
<keyword evidence="2" id="KW-0092">Biotin</keyword>
<dbReference type="Gene3D" id="3.30.930.10">
    <property type="entry name" value="Bira Bifunctional Protein, Domain 2"/>
    <property type="match status" value="1"/>
</dbReference>
<dbReference type="PANTHER" id="PTHR12835:SF5">
    <property type="entry name" value="BIOTIN--PROTEIN LIGASE"/>
    <property type="match status" value="1"/>
</dbReference>
<dbReference type="CDD" id="cd16442">
    <property type="entry name" value="BPL"/>
    <property type="match status" value="1"/>
</dbReference>
<organism evidence="6 7">
    <name type="scientific">Teichococcus aestuarii</name>
    <dbReference type="NCBI Taxonomy" id="568898"/>
    <lineage>
        <taxon>Bacteria</taxon>
        <taxon>Pseudomonadati</taxon>
        <taxon>Pseudomonadota</taxon>
        <taxon>Alphaproteobacteria</taxon>
        <taxon>Acetobacterales</taxon>
        <taxon>Roseomonadaceae</taxon>
        <taxon>Roseomonas</taxon>
    </lineage>
</organism>
<feature type="domain" description="BPL/LPL catalytic" evidence="5">
    <location>
        <begin position="9"/>
        <end position="184"/>
    </location>
</feature>
<protein>
    <recommendedName>
        <fullName evidence="3">biotin--[biotin carboxyl-carrier protein] ligase</fullName>
        <ecNumber evidence="3">6.3.4.15</ecNumber>
    </recommendedName>
</protein>
<dbReference type="Proteomes" id="UP000245048">
    <property type="component" value="Unassembled WGS sequence"/>
</dbReference>
<keyword evidence="1 6" id="KW-0436">Ligase</keyword>
<dbReference type="NCBIfam" id="TIGR00121">
    <property type="entry name" value="birA_ligase"/>
    <property type="match status" value="1"/>
</dbReference>
<proteinExistence type="predicted"/>
<comment type="caution">
    <text evidence="6">The sequence shown here is derived from an EMBL/GenBank/DDBJ whole genome shotgun (WGS) entry which is preliminary data.</text>
</comment>
<evidence type="ECO:0000256" key="3">
    <source>
        <dbReference type="ARBA" id="ARBA00024227"/>
    </source>
</evidence>
<dbReference type="SUPFAM" id="SSF55681">
    <property type="entry name" value="Class II aaRS and biotin synthetases"/>
    <property type="match status" value="1"/>
</dbReference>
<dbReference type="EC" id="6.3.4.15" evidence="3"/>
<keyword evidence="7" id="KW-1185">Reference proteome</keyword>
<sequence length="252" mass="26550">MTGAARAWRLRVHDELASTQDGVLAAAQAGEPEGLAILARRQSAGRGTQGRSWRSPAGNLYLSFLLRPEGSARELPQWSLLMAVALAEALAPLLPDPDRLRLKWPNDVLLDGAKCAGILTQAAPGEGGGIAWLVFGIGVNLAEAPLLPDRPTASLRQTGVIPPEPVAFAWSLLSSVDRWRGIQAMEGFAPVREAWAARGPALGATLRLSRPEGGFEGRYRGLSDDGRLLLDTASGRRALASGEVLAAPAMGA</sequence>
<dbReference type="OrthoDB" id="9807064at2"/>
<dbReference type="GO" id="GO:0005737">
    <property type="term" value="C:cytoplasm"/>
    <property type="evidence" value="ECO:0007669"/>
    <property type="project" value="TreeGrafter"/>
</dbReference>
<dbReference type="AlphaFoldDB" id="A0A2U1V9B3"/>
<reference evidence="7" key="1">
    <citation type="submission" date="2017-10" db="EMBL/GenBank/DDBJ databases">
        <authorList>
            <person name="Toshchakov S.V."/>
            <person name="Goeva M.A."/>
        </authorList>
    </citation>
    <scope>NUCLEOTIDE SEQUENCE [LARGE SCALE GENOMIC DNA]</scope>
    <source>
        <strain evidence="7">JR1/69-1-13</strain>
    </source>
</reference>
<evidence type="ECO:0000256" key="1">
    <source>
        <dbReference type="ARBA" id="ARBA00022598"/>
    </source>
</evidence>
<dbReference type="InterPro" id="IPR045864">
    <property type="entry name" value="aa-tRNA-synth_II/BPL/LPL"/>
</dbReference>
<accession>A0A2U1V9B3</accession>
<gene>
    <name evidence="6" type="ORF">CR165_00805</name>
</gene>
<evidence type="ECO:0000256" key="4">
    <source>
        <dbReference type="ARBA" id="ARBA00047846"/>
    </source>
</evidence>
<dbReference type="EMBL" id="PDOA01000001">
    <property type="protein sequence ID" value="PWC30483.1"/>
    <property type="molecule type" value="Genomic_DNA"/>
</dbReference>
<dbReference type="InterPro" id="IPR004143">
    <property type="entry name" value="BPL_LPL_catalytic"/>
</dbReference>
<dbReference type="Gene3D" id="2.30.30.100">
    <property type="match status" value="1"/>
</dbReference>
<evidence type="ECO:0000313" key="7">
    <source>
        <dbReference type="Proteomes" id="UP000245048"/>
    </source>
</evidence>
<evidence type="ECO:0000313" key="6">
    <source>
        <dbReference type="EMBL" id="PWC30483.1"/>
    </source>
</evidence>
<dbReference type="InterPro" id="IPR003142">
    <property type="entry name" value="BPL_C"/>
</dbReference>
<dbReference type="Pfam" id="PF03099">
    <property type="entry name" value="BPL_LplA_LipB"/>
    <property type="match status" value="1"/>
</dbReference>
<dbReference type="RefSeq" id="WP_109515056.1">
    <property type="nucleotide sequence ID" value="NZ_PDOA01000001.1"/>
</dbReference>